<dbReference type="PANTHER" id="PTHR45992">
    <property type="entry name" value="EUKARYOTIC ELONGATION FACTOR 2 KINASE-RELATED"/>
    <property type="match status" value="1"/>
</dbReference>
<name>A0A7R9A205_9CRUS</name>
<proteinExistence type="predicted"/>
<dbReference type="GO" id="GO:0005524">
    <property type="term" value="F:ATP binding"/>
    <property type="evidence" value="ECO:0007669"/>
    <property type="project" value="UniProtKB-KW"/>
</dbReference>
<keyword evidence="2" id="KW-0808">Transferase</keyword>
<evidence type="ECO:0000256" key="1">
    <source>
        <dbReference type="ARBA" id="ARBA00022527"/>
    </source>
</evidence>
<keyword evidence="3" id="KW-0547">Nucleotide-binding</keyword>
<dbReference type="InterPro" id="IPR004166">
    <property type="entry name" value="a-kinase_dom"/>
</dbReference>
<evidence type="ECO:0000259" key="6">
    <source>
        <dbReference type="PROSITE" id="PS51158"/>
    </source>
</evidence>
<feature type="domain" description="Alpha-type protein kinase" evidence="6">
    <location>
        <begin position="353"/>
        <end position="594"/>
    </location>
</feature>
<organism evidence="7">
    <name type="scientific">Darwinula stevensoni</name>
    <dbReference type="NCBI Taxonomy" id="69355"/>
    <lineage>
        <taxon>Eukaryota</taxon>
        <taxon>Metazoa</taxon>
        <taxon>Ecdysozoa</taxon>
        <taxon>Arthropoda</taxon>
        <taxon>Crustacea</taxon>
        <taxon>Oligostraca</taxon>
        <taxon>Ostracoda</taxon>
        <taxon>Podocopa</taxon>
        <taxon>Podocopida</taxon>
        <taxon>Darwinulocopina</taxon>
        <taxon>Darwinuloidea</taxon>
        <taxon>Darwinulidae</taxon>
        <taxon>Darwinula</taxon>
    </lineage>
</organism>
<dbReference type="Gene3D" id="3.20.200.10">
    <property type="entry name" value="MHCK/EF2 kinase"/>
    <property type="match status" value="2"/>
</dbReference>
<reference evidence="7" key="1">
    <citation type="submission" date="2020-11" db="EMBL/GenBank/DDBJ databases">
        <authorList>
            <person name="Tran Van P."/>
        </authorList>
    </citation>
    <scope>NUCLEOTIDE SEQUENCE</scope>
</reference>
<dbReference type="EMBL" id="CAJPEV010000814">
    <property type="protein sequence ID" value="CAG0888750.1"/>
    <property type="molecule type" value="Genomic_DNA"/>
</dbReference>
<dbReference type="InterPro" id="IPR011009">
    <property type="entry name" value="Kinase-like_dom_sf"/>
</dbReference>
<evidence type="ECO:0000256" key="4">
    <source>
        <dbReference type="ARBA" id="ARBA00022777"/>
    </source>
</evidence>
<protein>
    <recommendedName>
        <fullName evidence="6">Alpha-type protein kinase domain-containing protein</fullName>
    </recommendedName>
</protein>
<dbReference type="InterPro" id="IPR051852">
    <property type="entry name" value="Alpha-type_PK"/>
</dbReference>
<evidence type="ECO:0000256" key="2">
    <source>
        <dbReference type="ARBA" id="ARBA00022679"/>
    </source>
</evidence>
<keyword evidence="1" id="KW-0723">Serine/threonine-protein kinase</keyword>
<dbReference type="AlphaFoldDB" id="A0A7R9A205"/>
<sequence length="640" mass="72098">MGNRMSCPNGHAVISIDFLPFNPKWKCDRCKKNFSSNDQRWRCCSKCDFDHCTSCIEAVDYKPKHSHTLAYVSYACSECEESFVGDRVYCPPCKTTYDACYRCALLKIMAKEASSSGKVKSITINPTPFSSGATREVFKVDATMEDGSRKDYVMKAFKPKFFNEKWDMDVFVKIHLKACELPDQFNKEMQLNHPIIFKQPILHTISTTVEKDGKPVFVKGEKVVLEQFIYGDYEKFTSNSGFILDGYTAPGVFTHYTWHKTRELIVCDLQGVRQITGDTNDAYYFTDPAINSLKQNWGPTDMGALGIANFFKNHTCSKFCSTWVKPSLAEQAKLLQVSQKTTYAASRAPGGAKPQPGMDTELAQLFGNLLARIATSGGKPPIDDHTTLLQNCQKTTYAVPPMPGAEQAYILKAFKPMSFNAEMNVDIVMKVYLKTHQLALQFNQEVPLNHPIIFKQPIIHSISSTVENDGRRVFAVGEKVALEPFLEGNFQKFVSNSGYILDGYTAPEVFTHYTWHKTRELIVCDLQGVRQIEGKKDDGYYFTDPAIDSLKQDWGPTDMGKQGILNFFSIHKCSKFCNKWDKPPAEDQTALLPVVQRTSYADSNAIGSAKFQPGMDTELAQLFSQLLSGMFFTDEPQQIN</sequence>
<dbReference type="Proteomes" id="UP000677054">
    <property type="component" value="Unassembled WGS sequence"/>
</dbReference>
<keyword evidence="8" id="KW-1185">Reference proteome</keyword>
<gene>
    <name evidence="7" type="ORF">DSTB1V02_LOCUS5121</name>
</gene>
<dbReference type="SUPFAM" id="SSF56112">
    <property type="entry name" value="Protein kinase-like (PK-like)"/>
    <property type="match status" value="2"/>
</dbReference>
<feature type="domain" description="Alpha-type protein kinase" evidence="6">
    <location>
        <begin position="105"/>
        <end position="331"/>
    </location>
</feature>
<dbReference type="EMBL" id="LR900331">
    <property type="protein sequence ID" value="CAD7245247.1"/>
    <property type="molecule type" value="Genomic_DNA"/>
</dbReference>
<dbReference type="Pfam" id="PF02816">
    <property type="entry name" value="Alpha_kinase"/>
    <property type="match status" value="2"/>
</dbReference>
<evidence type="ECO:0000313" key="8">
    <source>
        <dbReference type="Proteomes" id="UP000677054"/>
    </source>
</evidence>
<evidence type="ECO:0000256" key="5">
    <source>
        <dbReference type="ARBA" id="ARBA00022840"/>
    </source>
</evidence>
<dbReference type="OrthoDB" id="301415at2759"/>
<keyword evidence="5" id="KW-0067">ATP-binding</keyword>
<dbReference type="PROSITE" id="PS51158">
    <property type="entry name" value="ALPHA_KINASE"/>
    <property type="match status" value="2"/>
</dbReference>
<keyword evidence="4" id="KW-0418">Kinase</keyword>
<evidence type="ECO:0000256" key="3">
    <source>
        <dbReference type="ARBA" id="ARBA00022741"/>
    </source>
</evidence>
<dbReference type="CDD" id="cd04515">
    <property type="entry name" value="Alpha_kinase"/>
    <property type="match status" value="2"/>
</dbReference>
<evidence type="ECO:0000313" key="7">
    <source>
        <dbReference type="EMBL" id="CAD7245247.1"/>
    </source>
</evidence>
<accession>A0A7R9A205</accession>
<dbReference type="SMART" id="SM00811">
    <property type="entry name" value="Alpha_kinase"/>
    <property type="match status" value="2"/>
</dbReference>
<dbReference type="GO" id="GO:0004674">
    <property type="term" value="F:protein serine/threonine kinase activity"/>
    <property type="evidence" value="ECO:0007669"/>
    <property type="project" value="UniProtKB-KW"/>
</dbReference>